<dbReference type="Proteomes" id="UP001367508">
    <property type="component" value="Unassembled WGS sequence"/>
</dbReference>
<dbReference type="GO" id="GO:0140662">
    <property type="term" value="F:ATP-dependent protein folding chaperone"/>
    <property type="evidence" value="ECO:0007669"/>
    <property type="project" value="InterPro"/>
</dbReference>
<organism evidence="4 5">
    <name type="scientific">Canavalia gladiata</name>
    <name type="common">Sword bean</name>
    <name type="synonym">Dolichos gladiatus</name>
    <dbReference type="NCBI Taxonomy" id="3824"/>
    <lineage>
        <taxon>Eukaryota</taxon>
        <taxon>Viridiplantae</taxon>
        <taxon>Streptophyta</taxon>
        <taxon>Embryophyta</taxon>
        <taxon>Tracheophyta</taxon>
        <taxon>Spermatophyta</taxon>
        <taxon>Magnoliopsida</taxon>
        <taxon>eudicotyledons</taxon>
        <taxon>Gunneridae</taxon>
        <taxon>Pentapetalae</taxon>
        <taxon>rosids</taxon>
        <taxon>fabids</taxon>
        <taxon>Fabales</taxon>
        <taxon>Fabaceae</taxon>
        <taxon>Papilionoideae</taxon>
        <taxon>50 kb inversion clade</taxon>
        <taxon>NPAAA clade</taxon>
        <taxon>indigoferoid/millettioid clade</taxon>
        <taxon>Phaseoleae</taxon>
        <taxon>Canavalia</taxon>
    </lineage>
</organism>
<evidence type="ECO:0000313" key="4">
    <source>
        <dbReference type="EMBL" id="KAK7340326.1"/>
    </source>
</evidence>
<dbReference type="InterPro" id="IPR029047">
    <property type="entry name" value="HSP70_peptide-bd_sf"/>
</dbReference>
<dbReference type="PROSITE" id="PS00329">
    <property type="entry name" value="HSP70_2"/>
    <property type="match status" value="1"/>
</dbReference>
<dbReference type="Gene3D" id="2.60.34.10">
    <property type="entry name" value="Substrate Binding Domain Of DNAk, Chain A, domain 1"/>
    <property type="match status" value="1"/>
</dbReference>
<dbReference type="SUPFAM" id="SSF100934">
    <property type="entry name" value="Heat shock protein 70kD (HSP70), C-terminal subdomain"/>
    <property type="match status" value="1"/>
</dbReference>
<keyword evidence="2 3" id="KW-0067">ATP-binding</keyword>
<dbReference type="EMBL" id="JAYMYQ010000004">
    <property type="protein sequence ID" value="KAK7340326.1"/>
    <property type="molecule type" value="Genomic_DNA"/>
</dbReference>
<dbReference type="GO" id="GO:0005524">
    <property type="term" value="F:ATP binding"/>
    <property type="evidence" value="ECO:0007669"/>
    <property type="project" value="UniProtKB-KW"/>
</dbReference>
<evidence type="ECO:0000256" key="1">
    <source>
        <dbReference type="ARBA" id="ARBA00022741"/>
    </source>
</evidence>
<dbReference type="AlphaFoldDB" id="A0AAN9QN07"/>
<dbReference type="FunFam" id="3.30.420.40:FF:000026">
    <property type="entry name" value="Heat shock protein 70"/>
    <property type="match status" value="1"/>
</dbReference>
<dbReference type="Gene3D" id="1.20.1270.10">
    <property type="match status" value="1"/>
</dbReference>
<comment type="similarity">
    <text evidence="3">Belongs to the heat shock protein 70 family.</text>
</comment>
<sequence length="749" mass="84335">MAPNNGTPAIGIDLGTTHSCVGVWRNGRVEIIVNDQGNKTTPSYVAFTPTHTLVGSAAKKEADINPTNTVFDVKRLIGRRFSDTVVESDMTLWPFKVIGDDNDKPMIIANCNCEEKQFYAEQISSMVLSKMREIAEAFLGSEVRNAVITVPAYFNDSQRQATKNAGAIAGLKVMRIINEPSAAAIAYGLYLKDCNYGKRNVFIFDLGGGTLDVSLLIIERGDIQVKASIGDTHLGGEDFDNTLVNHFVKEFQIKEKKDISGIPKSLRRLRTACEEAKRTLSCTIHTTINLDYFYENIHFNSSISRRKFEELNKDHFDKCMQLVKQCLRDAKMDKSSVDDIVLVGGSTRIPKIQQLLRDFFDGKDLCKCINPDEAVAYGAAVLASKLNGEVSEKIQDLSLREVTPLSLGLQIEGGIMQVIIPRNTSIPTKMEQVITTHIDNQINILIHVYEGERQTTRDNNLLGVFVLEIPPAPRGVPQINISFELDEDGILHVSAEEKKMRINKKVTIKNDKGGLSNEEIERMISEAEKYKAEDERYKRRVEARLALEEYAYNMRDTINSKEINSNLSAQDQQKINDEIDHALKWLDVKKDIAEQKDFDERKSDLSSVIDPIITKMIKNEENNVPPGNVAGSSRNKKKKRVLSFMKKGARAVVGAVALGALEGTVQGIFEDFVTRVNKRRQHVVVSVMREIQTRSFLQIKSPPSLSFGHSNLVNRDKYKFHPEIHTPNPISRTERKKEFFHFRPPKSKH</sequence>
<evidence type="ECO:0000313" key="5">
    <source>
        <dbReference type="Proteomes" id="UP001367508"/>
    </source>
</evidence>
<gene>
    <name evidence="4" type="ORF">VNO77_21028</name>
</gene>
<dbReference type="InterPro" id="IPR018181">
    <property type="entry name" value="Heat_shock_70_CS"/>
</dbReference>
<dbReference type="PROSITE" id="PS01036">
    <property type="entry name" value="HSP70_3"/>
    <property type="match status" value="1"/>
</dbReference>
<proteinExistence type="inferred from homology"/>
<dbReference type="Gene3D" id="3.30.30.30">
    <property type="match status" value="1"/>
</dbReference>
<dbReference type="InterPro" id="IPR043129">
    <property type="entry name" value="ATPase_NBD"/>
</dbReference>
<dbReference type="FunFam" id="3.30.30.30:FF:000001">
    <property type="entry name" value="heat shock 70 kDa protein-like"/>
    <property type="match status" value="1"/>
</dbReference>
<dbReference type="InterPro" id="IPR013126">
    <property type="entry name" value="Hsp_70_fam"/>
</dbReference>
<dbReference type="PRINTS" id="PR00301">
    <property type="entry name" value="HEATSHOCK70"/>
</dbReference>
<dbReference type="Gene3D" id="3.30.420.40">
    <property type="match status" value="2"/>
</dbReference>
<dbReference type="FunFam" id="2.60.34.10:FF:000002">
    <property type="entry name" value="Heat shock 70 kDa"/>
    <property type="match status" value="1"/>
</dbReference>
<keyword evidence="5" id="KW-1185">Reference proteome</keyword>
<evidence type="ECO:0000256" key="2">
    <source>
        <dbReference type="ARBA" id="ARBA00022840"/>
    </source>
</evidence>
<dbReference type="SUPFAM" id="SSF53067">
    <property type="entry name" value="Actin-like ATPase domain"/>
    <property type="match status" value="2"/>
</dbReference>
<dbReference type="Pfam" id="PF00012">
    <property type="entry name" value="HSP70"/>
    <property type="match status" value="1"/>
</dbReference>
<keyword evidence="1 3" id="KW-0547">Nucleotide-binding</keyword>
<dbReference type="FunFam" id="3.90.640.10:FF:000002">
    <property type="entry name" value="Heat shock 70 kDa"/>
    <property type="match status" value="1"/>
</dbReference>
<dbReference type="Gene3D" id="3.90.640.10">
    <property type="entry name" value="Actin, Chain A, domain 4"/>
    <property type="match status" value="1"/>
</dbReference>
<accession>A0AAN9QN07</accession>
<evidence type="ECO:0008006" key="6">
    <source>
        <dbReference type="Google" id="ProtNLM"/>
    </source>
</evidence>
<evidence type="ECO:0000256" key="3">
    <source>
        <dbReference type="RuleBase" id="RU003322"/>
    </source>
</evidence>
<protein>
    <recommendedName>
        <fullName evidence="6">Heat shock protein 70</fullName>
    </recommendedName>
</protein>
<dbReference type="InterPro" id="IPR029048">
    <property type="entry name" value="HSP70_C_sf"/>
</dbReference>
<dbReference type="PROSITE" id="PS00297">
    <property type="entry name" value="HSP70_1"/>
    <property type="match status" value="1"/>
</dbReference>
<comment type="caution">
    <text evidence="4">The sequence shown here is derived from an EMBL/GenBank/DDBJ whole genome shotgun (WGS) entry which is preliminary data.</text>
</comment>
<dbReference type="PANTHER" id="PTHR19375">
    <property type="entry name" value="HEAT SHOCK PROTEIN 70KDA"/>
    <property type="match status" value="1"/>
</dbReference>
<name>A0AAN9QN07_CANGL</name>
<dbReference type="SUPFAM" id="SSF100920">
    <property type="entry name" value="Heat shock protein 70kD (HSP70), peptide-binding domain"/>
    <property type="match status" value="1"/>
</dbReference>
<reference evidence="4 5" key="1">
    <citation type="submission" date="2024-01" db="EMBL/GenBank/DDBJ databases">
        <title>The genomes of 5 underutilized Papilionoideae crops provide insights into root nodulation and disease resistanc.</title>
        <authorList>
            <person name="Jiang F."/>
        </authorList>
    </citation>
    <scope>NUCLEOTIDE SEQUENCE [LARGE SCALE GENOMIC DNA]</scope>
    <source>
        <strain evidence="4">LVBAO_FW01</strain>
        <tissue evidence="4">Leaves</tissue>
    </source>
</reference>
<dbReference type="NCBIfam" id="NF001413">
    <property type="entry name" value="PRK00290.1"/>
    <property type="match status" value="1"/>
</dbReference>